<evidence type="ECO:0000313" key="1">
    <source>
        <dbReference type="EMBL" id="MCL1631494.1"/>
    </source>
</evidence>
<comment type="caution">
    <text evidence="1">The sequence shown here is derived from an EMBL/GenBank/DDBJ whole genome shotgun (WGS) entry which is preliminary data.</text>
</comment>
<dbReference type="PANTHER" id="PTHR39166">
    <property type="entry name" value="BLL1166 PROTEIN"/>
    <property type="match status" value="1"/>
</dbReference>
<dbReference type="EMBL" id="JAMAST010000004">
    <property type="protein sequence ID" value="MCL1631494.1"/>
    <property type="molecule type" value="Genomic_DNA"/>
</dbReference>
<accession>A0ABT0M9F4</accession>
<reference evidence="1 2" key="1">
    <citation type="submission" date="2022-05" db="EMBL/GenBank/DDBJ databases">
        <title>Sporolactobacillus sp nov CPB3-1, isolated from tree bark (Mangifera indica L.).</title>
        <authorList>
            <person name="Phuengjayaem S."/>
            <person name="Tanasupawat S."/>
        </authorList>
    </citation>
    <scope>NUCLEOTIDE SEQUENCE [LARGE SCALE GENOMIC DNA]</scope>
    <source>
        <strain evidence="1 2">CPB3-1</strain>
    </source>
</reference>
<name>A0ABT0M9F4_9BACL</name>
<sequence>MKVYLNLPERRRESVMKHAWLKSKKDLVTFIAGNQEIMTLLHIARAQNLPDCWICAGFLRTRIWDVQTGVVHSTPVHDVDLVYFDDRTIDYTFEQTVQARLRNQAPDYNWEVKNEARMHVHNPNTSPYLSSTDAIAKFPETVTSIGARLNAANRIELAAPHGVSDLLTLTVRPTPFTRVNKKRMDIYRNRILKKEWKKYWPDVNIVLD</sequence>
<proteinExistence type="predicted"/>
<organism evidence="1 2">
    <name type="scientific">Sporolactobacillus mangiferae</name>
    <dbReference type="NCBI Taxonomy" id="2940498"/>
    <lineage>
        <taxon>Bacteria</taxon>
        <taxon>Bacillati</taxon>
        <taxon>Bacillota</taxon>
        <taxon>Bacilli</taxon>
        <taxon>Bacillales</taxon>
        <taxon>Sporolactobacillaceae</taxon>
        <taxon>Sporolactobacillus</taxon>
    </lineage>
</organism>
<gene>
    <name evidence="1" type="ORF">M3N64_05965</name>
</gene>
<keyword evidence="2" id="KW-1185">Reference proteome</keyword>
<protein>
    <submittedName>
        <fullName evidence="1">Nucleotidyltransferase family protein</fullName>
    </submittedName>
</protein>
<dbReference type="PANTHER" id="PTHR39166:SF1">
    <property type="entry name" value="BLL1166 PROTEIN"/>
    <property type="match status" value="1"/>
</dbReference>
<dbReference type="Proteomes" id="UP001203004">
    <property type="component" value="Unassembled WGS sequence"/>
</dbReference>
<evidence type="ECO:0000313" key="2">
    <source>
        <dbReference type="Proteomes" id="UP001203004"/>
    </source>
</evidence>
<dbReference type="RefSeq" id="WP_249099580.1">
    <property type="nucleotide sequence ID" value="NZ_JAMAST010000004.1"/>
</dbReference>
<dbReference type="Pfam" id="PF06042">
    <property type="entry name" value="NTP_transf_6"/>
    <property type="match status" value="1"/>
</dbReference>
<dbReference type="InterPro" id="IPR009267">
    <property type="entry name" value="NTP_transf_6"/>
</dbReference>